<dbReference type="PANTHER" id="PTHR12820">
    <property type="entry name" value="VACUOLAR SORTING PROTEIN 53"/>
    <property type="match status" value="1"/>
</dbReference>
<organism evidence="2 3">
    <name type="scientific">Romanomermis culicivorax</name>
    <name type="common">Nematode worm</name>
    <dbReference type="NCBI Taxonomy" id="13658"/>
    <lineage>
        <taxon>Eukaryota</taxon>
        <taxon>Metazoa</taxon>
        <taxon>Ecdysozoa</taxon>
        <taxon>Nematoda</taxon>
        <taxon>Enoplea</taxon>
        <taxon>Dorylaimia</taxon>
        <taxon>Mermithida</taxon>
        <taxon>Mermithoidea</taxon>
        <taxon>Mermithidae</taxon>
        <taxon>Romanomermis</taxon>
    </lineage>
</organism>
<dbReference type="GO" id="GO:0000938">
    <property type="term" value="C:GARP complex"/>
    <property type="evidence" value="ECO:0007669"/>
    <property type="project" value="InterPro"/>
</dbReference>
<sequence>MSENTLPVSSSYNEQQVESILFEIDNVSSSKSTSISNICDKNSLNIGMTIKDNDSFPDIVEKAMAGIINDEDPFAQADFDVTSYVNQLFPTEQSLGSIDDVMTRLKSEVQNVDSEIADIVQCQSTASLDGQKAVFDAKAAIQDLFSQVREIKAKTEMSESMVKEITRDIKQLDIAKKNLTSSITTLNHLHMLLSGVELLQSYARTKDYNQVANLLPGISTVLEHFDKYLTIEKIKNLSCQVRDVRRQLTDQIVVDFKDYFSNPFVAGQPLNKKYTGSNMVDVCHVISVLDAPIKNELIAWFLQQQLAEYFVLFDDTQDSAWLDKLDESHKELRNHKAVKLDSKHLLRNHIEYIYKMIN</sequence>
<name>A0A915IDW9_ROMCU</name>
<dbReference type="GO" id="GO:0005829">
    <property type="term" value="C:cytosol"/>
    <property type="evidence" value="ECO:0007669"/>
    <property type="project" value="GOC"/>
</dbReference>
<protein>
    <submittedName>
        <fullName evidence="3">Vps53 N-terminal domain-containing protein</fullName>
    </submittedName>
</protein>
<dbReference type="InterPro" id="IPR007234">
    <property type="entry name" value="Vps53_N"/>
</dbReference>
<feature type="domain" description="Vps53 N-terminal" evidence="1">
    <location>
        <begin position="78"/>
        <end position="329"/>
    </location>
</feature>
<dbReference type="PANTHER" id="PTHR12820:SF0">
    <property type="entry name" value="VACUOLAR PROTEIN SORTING-ASSOCIATED PROTEIN 53 HOMOLOG"/>
    <property type="match status" value="1"/>
</dbReference>
<dbReference type="InterPro" id="IPR039766">
    <property type="entry name" value="Vps53"/>
</dbReference>
<evidence type="ECO:0000313" key="3">
    <source>
        <dbReference type="WBParaSite" id="nRc.2.0.1.t11993-RA"/>
    </source>
</evidence>
<dbReference type="GO" id="GO:0042147">
    <property type="term" value="P:retrograde transport, endosome to Golgi"/>
    <property type="evidence" value="ECO:0007669"/>
    <property type="project" value="InterPro"/>
</dbReference>
<dbReference type="Pfam" id="PF04100">
    <property type="entry name" value="Vps53_N"/>
    <property type="match status" value="1"/>
</dbReference>
<proteinExistence type="predicted"/>
<keyword evidence="2" id="KW-1185">Reference proteome</keyword>
<evidence type="ECO:0000259" key="1">
    <source>
        <dbReference type="Pfam" id="PF04100"/>
    </source>
</evidence>
<dbReference type="WBParaSite" id="nRc.2.0.1.t11993-RA">
    <property type="protein sequence ID" value="nRc.2.0.1.t11993-RA"/>
    <property type="gene ID" value="nRc.2.0.1.g11993"/>
</dbReference>
<evidence type="ECO:0000313" key="2">
    <source>
        <dbReference type="Proteomes" id="UP000887565"/>
    </source>
</evidence>
<reference evidence="3" key="1">
    <citation type="submission" date="2022-11" db="UniProtKB">
        <authorList>
            <consortium name="WormBaseParasite"/>
        </authorList>
    </citation>
    <scope>IDENTIFICATION</scope>
</reference>
<dbReference type="Proteomes" id="UP000887565">
    <property type="component" value="Unplaced"/>
</dbReference>
<dbReference type="OMA" id="CHITRIE"/>
<accession>A0A915IDW9</accession>
<dbReference type="AlphaFoldDB" id="A0A915IDW9"/>